<name>A0AAN4VWP9_9BACT</name>
<feature type="transmembrane region" description="Helical" evidence="5">
    <location>
        <begin position="68"/>
        <end position="87"/>
    </location>
</feature>
<evidence type="ECO:0000313" key="8">
    <source>
        <dbReference type="Proteomes" id="UP001310022"/>
    </source>
</evidence>
<feature type="transmembrane region" description="Helical" evidence="5">
    <location>
        <begin position="239"/>
        <end position="257"/>
    </location>
</feature>
<evidence type="ECO:0000256" key="5">
    <source>
        <dbReference type="SAM" id="Phobius"/>
    </source>
</evidence>
<evidence type="ECO:0000256" key="4">
    <source>
        <dbReference type="ARBA" id="ARBA00023136"/>
    </source>
</evidence>
<comment type="subcellular location">
    <subcellularLocation>
        <location evidence="1">Membrane</location>
        <topology evidence="1">Multi-pass membrane protein</topology>
    </subcellularLocation>
</comment>
<feature type="transmembrane region" description="Helical" evidence="5">
    <location>
        <begin position="121"/>
        <end position="146"/>
    </location>
</feature>
<dbReference type="EMBL" id="BQKE01000001">
    <property type="protein sequence ID" value="GJM61499.1"/>
    <property type="molecule type" value="Genomic_DNA"/>
</dbReference>
<evidence type="ECO:0000256" key="3">
    <source>
        <dbReference type="ARBA" id="ARBA00022989"/>
    </source>
</evidence>
<dbReference type="RefSeq" id="WP_338237036.1">
    <property type="nucleotide sequence ID" value="NZ_BQKE01000001.1"/>
</dbReference>
<dbReference type="Proteomes" id="UP001310022">
    <property type="component" value="Unassembled WGS sequence"/>
</dbReference>
<evidence type="ECO:0000259" key="6">
    <source>
        <dbReference type="Pfam" id="PF04932"/>
    </source>
</evidence>
<dbReference type="AlphaFoldDB" id="A0AAN4VWP9"/>
<keyword evidence="3 5" id="KW-1133">Transmembrane helix</keyword>
<dbReference type="PANTHER" id="PTHR37422:SF13">
    <property type="entry name" value="LIPOPOLYSACCHARIDE BIOSYNTHESIS PROTEIN PA4999-RELATED"/>
    <property type="match status" value="1"/>
</dbReference>
<feature type="transmembrane region" description="Helical" evidence="5">
    <location>
        <begin position="328"/>
        <end position="349"/>
    </location>
</feature>
<gene>
    <name evidence="7" type="ORF">PEDI_20510</name>
</gene>
<evidence type="ECO:0000313" key="7">
    <source>
        <dbReference type="EMBL" id="GJM61499.1"/>
    </source>
</evidence>
<dbReference type="GO" id="GO:0016020">
    <property type="term" value="C:membrane"/>
    <property type="evidence" value="ECO:0007669"/>
    <property type="project" value="UniProtKB-SubCell"/>
</dbReference>
<organism evidence="7 8">
    <name type="scientific">Persicobacter diffluens</name>
    <dbReference type="NCBI Taxonomy" id="981"/>
    <lineage>
        <taxon>Bacteria</taxon>
        <taxon>Pseudomonadati</taxon>
        <taxon>Bacteroidota</taxon>
        <taxon>Cytophagia</taxon>
        <taxon>Cytophagales</taxon>
        <taxon>Persicobacteraceae</taxon>
        <taxon>Persicobacter</taxon>
    </lineage>
</organism>
<keyword evidence="4 5" id="KW-0472">Membrane</keyword>
<dbReference type="Pfam" id="PF04932">
    <property type="entry name" value="Wzy_C"/>
    <property type="match status" value="1"/>
</dbReference>
<dbReference type="InterPro" id="IPR007016">
    <property type="entry name" value="O-antigen_ligase-rel_domated"/>
</dbReference>
<reference evidence="7 8" key="1">
    <citation type="submission" date="2021-12" db="EMBL/GenBank/DDBJ databases">
        <title>Genome sequencing of bacteria with rrn-lacking chromosome and rrn-plasmid.</title>
        <authorList>
            <person name="Anda M."/>
            <person name="Iwasaki W."/>
        </authorList>
    </citation>
    <scope>NUCLEOTIDE SEQUENCE [LARGE SCALE GENOMIC DNA]</scope>
    <source>
        <strain evidence="7 8">NBRC 15940</strain>
    </source>
</reference>
<protein>
    <recommendedName>
        <fullName evidence="6">O-antigen ligase-related domain-containing protein</fullName>
    </recommendedName>
</protein>
<feature type="transmembrane region" description="Helical" evidence="5">
    <location>
        <begin position="93"/>
        <end position="114"/>
    </location>
</feature>
<evidence type="ECO:0000256" key="2">
    <source>
        <dbReference type="ARBA" id="ARBA00022692"/>
    </source>
</evidence>
<comment type="caution">
    <text evidence="7">The sequence shown here is derived from an EMBL/GenBank/DDBJ whole genome shotgun (WGS) entry which is preliminary data.</text>
</comment>
<dbReference type="PANTHER" id="PTHR37422">
    <property type="entry name" value="TEICHURONIC ACID BIOSYNTHESIS PROTEIN TUAE"/>
    <property type="match status" value="1"/>
</dbReference>
<dbReference type="InterPro" id="IPR051533">
    <property type="entry name" value="WaaL-like"/>
</dbReference>
<accession>A0AAN4VWP9</accession>
<feature type="transmembrane region" description="Helical" evidence="5">
    <location>
        <begin position="369"/>
        <end position="393"/>
    </location>
</feature>
<keyword evidence="8" id="KW-1185">Reference proteome</keyword>
<keyword evidence="2 5" id="KW-0812">Transmembrane</keyword>
<sequence>MKDDITNSRILSIWFVLLLLSFCYQKPILFLSSIDRINPRLFDIVSILGVLFYFRFGDAKRPVKMLLWWKYLVLWFCFLTIITIFFYDFPGSINQYVLFYCFKYIQGYFILLLVSKLEFKLIPLVIKTCFVGGVFVFVYCVFEFFYGEYGSVEFSPGKFVNKPMGVIWGPFGNTYFQIANYLPLLSSVIFGYSYAKKNGLLYKLFAVLLSFPLLFTGSRTGLGLLLVSLALITIFNKDFYFLFITAFLALIVSFSSWSDKLLETNTISRMVAMENNEHNSISDRVNLIDEFDISKYHDNGHFLPFFGGGIFVAPRDGKFRIGYGFHNIYVYVFEQSGVVGFLIFLTFIAHTIKGLIINVIANRSDAVTYFFVISVLCFFISQLITGVSAHSWWRGFATNDMNTLRLIILLIASTAYEKNTAIK</sequence>
<proteinExistence type="predicted"/>
<feature type="transmembrane region" description="Helical" evidence="5">
    <location>
        <begin position="204"/>
        <end position="233"/>
    </location>
</feature>
<evidence type="ECO:0000256" key="1">
    <source>
        <dbReference type="ARBA" id="ARBA00004141"/>
    </source>
</evidence>
<feature type="domain" description="O-antigen ligase-related" evidence="6">
    <location>
        <begin position="205"/>
        <end position="345"/>
    </location>
</feature>
<feature type="transmembrane region" description="Helical" evidence="5">
    <location>
        <begin position="41"/>
        <end position="56"/>
    </location>
</feature>
<feature type="transmembrane region" description="Helical" evidence="5">
    <location>
        <begin position="166"/>
        <end position="192"/>
    </location>
</feature>